<feature type="region of interest" description="Disordered" evidence="1">
    <location>
        <begin position="258"/>
        <end position="318"/>
    </location>
</feature>
<feature type="compositionally biased region" description="Polar residues" evidence="1">
    <location>
        <begin position="271"/>
        <end position="286"/>
    </location>
</feature>
<dbReference type="GeneID" id="20642976"/>
<dbReference type="Proteomes" id="UP000002640">
    <property type="component" value="Unassembled WGS sequence"/>
</dbReference>
<proteinExistence type="predicted"/>
<dbReference type="EMBL" id="JH159169">
    <property type="protein sequence ID" value="EGZ05115.1"/>
    <property type="molecule type" value="Genomic_DNA"/>
</dbReference>
<reference evidence="2 3" key="1">
    <citation type="journal article" date="2006" name="Science">
        <title>Phytophthora genome sequences uncover evolutionary origins and mechanisms of pathogenesis.</title>
        <authorList>
            <person name="Tyler B.M."/>
            <person name="Tripathy S."/>
            <person name="Zhang X."/>
            <person name="Dehal P."/>
            <person name="Jiang R.H."/>
            <person name="Aerts A."/>
            <person name="Arredondo F.D."/>
            <person name="Baxter L."/>
            <person name="Bensasson D."/>
            <person name="Beynon J.L."/>
            <person name="Chapman J."/>
            <person name="Damasceno C.M."/>
            <person name="Dorrance A.E."/>
            <person name="Dou D."/>
            <person name="Dickerman A.W."/>
            <person name="Dubchak I.L."/>
            <person name="Garbelotto M."/>
            <person name="Gijzen M."/>
            <person name="Gordon S.G."/>
            <person name="Govers F."/>
            <person name="Grunwald N.J."/>
            <person name="Huang W."/>
            <person name="Ivors K.L."/>
            <person name="Jones R.W."/>
            <person name="Kamoun S."/>
            <person name="Krampis K."/>
            <person name="Lamour K.H."/>
            <person name="Lee M.K."/>
            <person name="McDonald W.H."/>
            <person name="Medina M."/>
            <person name="Meijer H.J."/>
            <person name="Nordberg E.K."/>
            <person name="Maclean D.J."/>
            <person name="Ospina-Giraldo M.D."/>
            <person name="Morris P.F."/>
            <person name="Phuntumart V."/>
            <person name="Putnam N.H."/>
            <person name="Rash S."/>
            <person name="Rose J.K."/>
            <person name="Sakihama Y."/>
            <person name="Salamov A.A."/>
            <person name="Savidor A."/>
            <person name="Scheuring C.F."/>
            <person name="Smith B.M."/>
            <person name="Sobral B.W."/>
            <person name="Terry A."/>
            <person name="Torto-Alalibo T.A."/>
            <person name="Win J."/>
            <person name="Xu Z."/>
            <person name="Zhang H."/>
            <person name="Grigoriev I.V."/>
            <person name="Rokhsar D.S."/>
            <person name="Boore J.L."/>
        </authorList>
    </citation>
    <scope>NUCLEOTIDE SEQUENCE [LARGE SCALE GENOMIC DNA]</scope>
    <source>
        <strain evidence="2 3">P6497</strain>
    </source>
</reference>
<dbReference type="AlphaFoldDB" id="G5AHD7"/>
<feature type="compositionally biased region" description="Polar residues" evidence="1">
    <location>
        <begin position="301"/>
        <end position="318"/>
    </location>
</feature>
<sequence length="318" mass="35357">MSSRAFGLPIAVGATHNFTLQRIRAKLSCGTRFRGVQSTNHFVDIPEYPTTSYYILNPHSSSGEAVTTSLFELFLFIDLFFQKRFFVSRHQDDDENKRPSPGALLEPWNQFVEDVSYSITDVIVTVVKKKEDYYKHRLDGAKMKAHELCMQEKLACGVMPGQACPMCYNESPRLAAGDRFGNIQVPMHVRHSGARHEARSRQGCSGRGNSARVDIGVLHGELRYHRRRPEIIGQNRSNGAGQNDHAVKDVGASVRGKLQAQRAIQGPGHTCQASRDGSQSCDSAVQRSTSNHRSTRSRNTVAPTQRQATVASTQLQES</sequence>
<dbReference type="KEGG" id="psoj:PHYSODRAFT_307980"/>
<evidence type="ECO:0000256" key="1">
    <source>
        <dbReference type="SAM" id="MobiDB-lite"/>
    </source>
</evidence>
<protein>
    <submittedName>
        <fullName evidence="2">Uncharacterized protein</fullName>
    </submittedName>
</protein>
<dbReference type="RefSeq" id="XP_009539487.1">
    <property type="nucleotide sequence ID" value="XM_009541192.1"/>
</dbReference>
<feature type="compositionally biased region" description="Low complexity" evidence="1">
    <location>
        <begin position="287"/>
        <end position="300"/>
    </location>
</feature>
<evidence type="ECO:0000313" key="3">
    <source>
        <dbReference type="Proteomes" id="UP000002640"/>
    </source>
</evidence>
<name>G5AHD7_PHYSP</name>
<dbReference type="InParanoid" id="G5AHD7"/>
<gene>
    <name evidence="2" type="ORF">PHYSODRAFT_307980</name>
</gene>
<evidence type="ECO:0000313" key="2">
    <source>
        <dbReference type="EMBL" id="EGZ05115.1"/>
    </source>
</evidence>
<organism evidence="2 3">
    <name type="scientific">Phytophthora sojae (strain P6497)</name>
    <name type="common">Soybean stem and root rot agent</name>
    <name type="synonym">Phytophthora megasperma f. sp. glycines</name>
    <dbReference type="NCBI Taxonomy" id="1094619"/>
    <lineage>
        <taxon>Eukaryota</taxon>
        <taxon>Sar</taxon>
        <taxon>Stramenopiles</taxon>
        <taxon>Oomycota</taxon>
        <taxon>Peronosporomycetes</taxon>
        <taxon>Peronosporales</taxon>
        <taxon>Peronosporaceae</taxon>
        <taxon>Phytophthora</taxon>
    </lineage>
</organism>
<accession>G5AHD7</accession>
<keyword evidence="3" id="KW-1185">Reference proteome</keyword>